<name>A0AAD4CJI6_ASPNN</name>
<sequence>MPSYTLCRSPRSLRIGTAILEQASSLQQVLLGLTRESGSCAMQTTATTKNVGVARNVRAHTEIRAIKGRVCWRLPAYDSTGIDDLMINRVQTSGLSAADGDLPGIEKCCGLWPRP</sequence>
<protein>
    <submittedName>
        <fullName evidence="1">Uncharacterized protein</fullName>
    </submittedName>
</protein>
<proteinExistence type="predicted"/>
<dbReference type="AlphaFoldDB" id="A0AAD4CJI6"/>
<dbReference type="Proteomes" id="UP001194746">
    <property type="component" value="Unassembled WGS sequence"/>
</dbReference>
<dbReference type="EMBL" id="VCAU01000057">
    <property type="protein sequence ID" value="KAF9887706.1"/>
    <property type="molecule type" value="Genomic_DNA"/>
</dbReference>
<accession>A0AAD4CJI6</accession>
<reference evidence="1" key="2">
    <citation type="submission" date="2020-02" db="EMBL/GenBank/DDBJ databases">
        <authorList>
            <person name="Gilchrist C.L.M."/>
            <person name="Chooi Y.-H."/>
        </authorList>
    </citation>
    <scope>NUCLEOTIDE SEQUENCE</scope>
    <source>
        <strain evidence="1">MST-FP2251</strain>
    </source>
</reference>
<organism evidence="1 2">
    <name type="scientific">Aspergillus nanangensis</name>
    <dbReference type="NCBI Taxonomy" id="2582783"/>
    <lineage>
        <taxon>Eukaryota</taxon>
        <taxon>Fungi</taxon>
        <taxon>Dikarya</taxon>
        <taxon>Ascomycota</taxon>
        <taxon>Pezizomycotina</taxon>
        <taxon>Eurotiomycetes</taxon>
        <taxon>Eurotiomycetidae</taxon>
        <taxon>Eurotiales</taxon>
        <taxon>Aspergillaceae</taxon>
        <taxon>Aspergillus</taxon>
        <taxon>Aspergillus subgen. Circumdati</taxon>
    </lineage>
</organism>
<evidence type="ECO:0000313" key="2">
    <source>
        <dbReference type="Proteomes" id="UP001194746"/>
    </source>
</evidence>
<gene>
    <name evidence="1" type="ORF">FE257_009659</name>
</gene>
<keyword evidence="2" id="KW-1185">Reference proteome</keyword>
<comment type="caution">
    <text evidence="1">The sequence shown here is derived from an EMBL/GenBank/DDBJ whole genome shotgun (WGS) entry which is preliminary data.</text>
</comment>
<reference evidence="1" key="1">
    <citation type="journal article" date="2019" name="Beilstein J. Org. Chem.">
        <title>Nanangenines: drimane sesquiterpenoids as the dominant metabolite cohort of a novel Australian fungus, Aspergillus nanangensis.</title>
        <authorList>
            <person name="Lacey H.J."/>
            <person name="Gilchrist C.L.M."/>
            <person name="Crombie A."/>
            <person name="Kalaitzis J.A."/>
            <person name="Vuong D."/>
            <person name="Rutledge P.J."/>
            <person name="Turner P."/>
            <person name="Pitt J.I."/>
            <person name="Lacey E."/>
            <person name="Chooi Y.H."/>
            <person name="Piggott A.M."/>
        </authorList>
    </citation>
    <scope>NUCLEOTIDE SEQUENCE</scope>
    <source>
        <strain evidence="1">MST-FP2251</strain>
    </source>
</reference>
<evidence type="ECO:0000313" key="1">
    <source>
        <dbReference type="EMBL" id="KAF9887706.1"/>
    </source>
</evidence>